<gene>
    <name evidence="7 9" type="primary">E</name>
</gene>
<comment type="subunit">
    <text evidence="7">Homopentamer. Interacts with membrane protein M in the budding compartment of the host cell, which is located between endoplasmic reticulum and the Golgi complex. Interacts with Nucleoprotein.</text>
</comment>
<dbReference type="CDD" id="cd21532">
    <property type="entry name" value="HKU1-CoV-like_E"/>
    <property type="match status" value="1"/>
</dbReference>
<dbReference type="Pfam" id="PF02723">
    <property type="entry name" value="CoV_E"/>
    <property type="match status" value="1"/>
</dbReference>
<keyword evidence="5 7" id="KW-1133">Transmembrane helix</keyword>
<organism evidence="9">
    <name type="scientific">Human coronavirus OC43</name>
    <name type="common">HCoV-OC43</name>
    <dbReference type="NCBI Taxonomy" id="31631"/>
    <lineage>
        <taxon>Viruses</taxon>
        <taxon>Riboviria</taxon>
        <taxon>Orthornavirae</taxon>
        <taxon>Pisuviricota</taxon>
        <taxon>Pisoniviricetes</taxon>
        <taxon>Nidovirales</taxon>
        <taxon>Cornidovirineae</taxon>
        <taxon>Coronaviridae</taxon>
        <taxon>Orthocoronavirinae</taxon>
        <taxon>Betacoronavirus</taxon>
        <taxon>Embecovirus</taxon>
        <taxon>Betacoronavirus gravedinis</taxon>
        <taxon>Betacoronavirus 1</taxon>
    </lineage>
</organism>
<evidence type="ECO:0000256" key="2">
    <source>
        <dbReference type="ARBA" id="ARBA00022703"/>
    </source>
</evidence>
<evidence type="ECO:0000256" key="4">
    <source>
        <dbReference type="ARBA" id="ARBA00022870"/>
    </source>
</evidence>
<dbReference type="InterPro" id="IPR003873">
    <property type="entry name" value="E_protein_CoV"/>
</dbReference>
<evidence type="ECO:0000313" key="9">
    <source>
        <dbReference type="EMBL" id="QRK03814.1"/>
    </source>
</evidence>
<dbReference type="GO" id="GO:0046760">
    <property type="term" value="P:viral budding from Golgi membrane"/>
    <property type="evidence" value="ECO:0007669"/>
    <property type="project" value="UniProtKB-UniRule"/>
</dbReference>
<keyword evidence="4 7" id="KW-1043">Host membrane</keyword>
<feature type="topological domain" description="Intravirion" evidence="7">
    <location>
        <begin position="40"/>
        <end position="88"/>
    </location>
</feature>
<accession>A0A891EZI5</accession>
<comment type="function">
    <text evidence="7">Plays a central role in virus morphogenesis and assembly. Acts as a viroporin and self-assembles in host membranes forming pentameric protein-lipid pores that allow ion transport. Also plays a role in the induction of apoptosis.</text>
</comment>
<comment type="similarity">
    <text evidence="7">Belongs to the betacoronaviruses E protein family.</text>
</comment>
<dbReference type="InterPro" id="IPR043506">
    <property type="entry name" value="E_protein_bCoV"/>
</dbReference>
<keyword evidence="1 7" id="KW-0812">Transmembrane</keyword>
<proteinExistence type="inferred from homology"/>
<evidence type="ECO:0000256" key="6">
    <source>
        <dbReference type="ARBA" id="ARBA00023136"/>
    </source>
</evidence>
<dbReference type="GO" id="GO:0016020">
    <property type="term" value="C:membrane"/>
    <property type="evidence" value="ECO:0007669"/>
    <property type="project" value="UniProtKB-UniRule"/>
</dbReference>
<keyword evidence="6 7" id="KW-0472">Membrane</keyword>
<keyword evidence="3 7" id="KW-1040">Host Golgi apparatus</keyword>
<evidence type="ECO:0000256" key="8">
    <source>
        <dbReference type="SAM" id="Phobius"/>
    </source>
</evidence>
<evidence type="ECO:0000256" key="1">
    <source>
        <dbReference type="ARBA" id="ARBA00022692"/>
    </source>
</evidence>
<evidence type="ECO:0000256" key="3">
    <source>
        <dbReference type="ARBA" id="ARBA00022812"/>
    </source>
</evidence>
<feature type="topological domain" description="Virion surface" evidence="7">
    <location>
        <begin position="1"/>
        <end position="18"/>
    </location>
</feature>
<dbReference type="GO" id="GO:0140975">
    <property type="term" value="P:disruption of cellular anatomical structure in another organism"/>
    <property type="evidence" value="ECO:0007669"/>
    <property type="project" value="UniProtKB-UniRule"/>
</dbReference>
<organismHost>
    <name type="scientific">Homo sapiens</name>
    <name type="common">Human</name>
    <dbReference type="NCBI Taxonomy" id="9606"/>
</organismHost>
<protein>
    <recommendedName>
        <fullName evidence="7">Envelope small membrane protein</fullName>
        <shortName evidence="7">E protein</shortName>
        <shortName evidence="7">sM protein</shortName>
    </recommendedName>
</protein>
<dbReference type="GO" id="GO:0044178">
    <property type="term" value="C:host cell Golgi membrane"/>
    <property type="evidence" value="ECO:0007669"/>
    <property type="project" value="UniProtKB-SubCell"/>
</dbReference>
<dbReference type="PROSITE" id="PS51926">
    <property type="entry name" value="COV_E"/>
    <property type="match status" value="1"/>
</dbReference>
<keyword evidence="2 7" id="KW-0053">Apoptosis</keyword>
<evidence type="ECO:0000256" key="7">
    <source>
        <dbReference type="HAMAP-Rule" id="MF_04204"/>
    </source>
</evidence>
<sequence>MFMADAYLADIVWYVGQIIFIVAICLLVTIVVVAFLATFKLCIQLCGMCNTLVLSPSIYVFNRGRQFYEFYNDIKPPVLDVDDVIQTL</sequence>
<reference evidence="9" key="1">
    <citation type="submission" date="2021-01" db="EMBL/GenBank/DDBJ databases">
        <authorList>
            <person name="Wang Y."/>
            <person name="Zhang Z."/>
            <person name="Zhang L."/>
            <person name="Zhang S."/>
            <person name="Zhao J."/>
        </authorList>
    </citation>
    <scope>NUCLEOTIDE SEQUENCE</scope>
    <source>
        <strain evidence="9">OC43/China/07/2017</strain>
    </source>
</reference>
<dbReference type="EMBL" id="MW532108">
    <property type="protein sequence ID" value="QRK03814.1"/>
    <property type="molecule type" value="Genomic_RNA"/>
</dbReference>
<evidence type="ECO:0000256" key="5">
    <source>
        <dbReference type="ARBA" id="ARBA00022989"/>
    </source>
</evidence>
<name>A0A891EZI5_CVHOC</name>
<feature type="transmembrane region" description="Helical" evidence="8">
    <location>
        <begin position="12"/>
        <end position="39"/>
    </location>
</feature>
<comment type="subcellular location">
    <subcellularLocation>
        <location evidence="7">Host Golgi apparatus membrane</location>
        <topology evidence="7">Single-pass type III membrane protein</topology>
    </subcellularLocation>
    <text evidence="7">The cytoplasmic tail functions as a Golgi complex-targeting signal.</text>
</comment>
<dbReference type="HAMAP" id="MF_04204">
    <property type="entry name" value="BETA_CORONA_E"/>
    <property type="match status" value="1"/>
</dbReference>